<keyword evidence="5" id="KW-0408">Iron</keyword>
<dbReference type="InterPro" id="IPR005123">
    <property type="entry name" value="Oxoglu/Fe-dep_dioxygenase_dom"/>
</dbReference>
<feature type="compositionally biased region" description="Acidic residues" evidence="6">
    <location>
        <begin position="290"/>
        <end position="299"/>
    </location>
</feature>
<dbReference type="AlphaFoldDB" id="A0A9W7AD67"/>
<organism evidence="8 9">
    <name type="scientific">Triparma laevis f. longispina</name>
    <dbReference type="NCBI Taxonomy" id="1714387"/>
    <lineage>
        <taxon>Eukaryota</taxon>
        <taxon>Sar</taxon>
        <taxon>Stramenopiles</taxon>
        <taxon>Ochrophyta</taxon>
        <taxon>Bolidophyceae</taxon>
        <taxon>Parmales</taxon>
        <taxon>Triparmaceae</taxon>
        <taxon>Triparma</taxon>
    </lineage>
</organism>
<accession>A0A9W7AD67</accession>
<dbReference type="EMBL" id="BRXW01000610">
    <property type="protein sequence ID" value="GMH69824.1"/>
    <property type="molecule type" value="Genomic_DNA"/>
</dbReference>
<feature type="compositionally biased region" description="Gly residues" evidence="6">
    <location>
        <begin position="300"/>
        <end position="309"/>
    </location>
</feature>
<keyword evidence="9" id="KW-1185">Reference proteome</keyword>
<dbReference type="GO" id="GO:0016705">
    <property type="term" value="F:oxidoreductase activity, acting on paired donors, with incorporation or reduction of molecular oxygen"/>
    <property type="evidence" value="ECO:0007669"/>
    <property type="project" value="InterPro"/>
</dbReference>
<protein>
    <recommendedName>
        <fullName evidence="7">Fe2OG dioxygenase domain-containing protein</fullName>
    </recommendedName>
</protein>
<dbReference type="GO" id="GO:0051213">
    <property type="term" value="F:dioxygenase activity"/>
    <property type="evidence" value="ECO:0007669"/>
    <property type="project" value="UniProtKB-KW"/>
</dbReference>
<keyword evidence="2" id="KW-0479">Metal-binding</keyword>
<evidence type="ECO:0000256" key="5">
    <source>
        <dbReference type="ARBA" id="ARBA00023004"/>
    </source>
</evidence>
<evidence type="ECO:0000256" key="1">
    <source>
        <dbReference type="ARBA" id="ARBA00001961"/>
    </source>
</evidence>
<feature type="domain" description="Fe2OG dioxygenase" evidence="7">
    <location>
        <begin position="182"/>
        <end position="273"/>
    </location>
</feature>
<keyword evidence="4" id="KW-0560">Oxidoreductase</keyword>
<keyword evidence="3" id="KW-0223">Dioxygenase</keyword>
<feature type="region of interest" description="Disordered" evidence="6">
    <location>
        <begin position="290"/>
        <end position="315"/>
    </location>
</feature>
<evidence type="ECO:0000256" key="6">
    <source>
        <dbReference type="SAM" id="MobiDB-lite"/>
    </source>
</evidence>
<evidence type="ECO:0000256" key="3">
    <source>
        <dbReference type="ARBA" id="ARBA00022964"/>
    </source>
</evidence>
<evidence type="ECO:0000256" key="2">
    <source>
        <dbReference type="ARBA" id="ARBA00022723"/>
    </source>
</evidence>
<comment type="cofactor">
    <cofactor evidence="1">
        <name>L-ascorbate</name>
        <dbReference type="ChEBI" id="CHEBI:38290"/>
    </cofactor>
</comment>
<gene>
    <name evidence="8" type="ORF">TrLO_g4985</name>
</gene>
<name>A0A9W7AD67_9STRA</name>
<dbReference type="Proteomes" id="UP001165122">
    <property type="component" value="Unassembled WGS sequence"/>
</dbReference>
<reference evidence="9" key="1">
    <citation type="journal article" date="2023" name="Commun. Biol.">
        <title>Genome analysis of Parmales, the sister group of diatoms, reveals the evolutionary specialization of diatoms from phago-mixotrophs to photoautotrophs.</title>
        <authorList>
            <person name="Ban H."/>
            <person name="Sato S."/>
            <person name="Yoshikawa S."/>
            <person name="Yamada K."/>
            <person name="Nakamura Y."/>
            <person name="Ichinomiya M."/>
            <person name="Sato N."/>
            <person name="Blanc-Mathieu R."/>
            <person name="Endo H."/>
            <person name="Kuwata A."/>
            <person name="Ogata H."/>
        </authorList>
    </citation>
    <scope>NUCLEOTIDE SEQUENCE [LARGE SCALE GENOMIC DNA]</scope>
    <source>
        <strain evidence="9">NIES 3700</strain>
    </source>
</reference>
<dbReference type="InterPro" id="IPR006620">
    <property type="entry name" value="Pro_4_hyd_alph"/>
</dbReference>
<dbReference type="OrthoDB" id="205398at2759"/>
<evidence type="ECO:0000259" key="7">
    <source>
        <dbReference type="PROSITE" id="PS51471"/>
    </source>
</evidence>
<comment type="caution">
    <text evidence="8">The sequence shown here is derived from an EMBL/GenBank/DDBJ whole genome shotgun (WGS) entry which is preliminary data.</text>
</comment>
<dbReference type="GO" id="GO:0005506">
    <property type="term" value="F:iron ion binding"/>
    <property type="evidence" value="ECO:0007669"/>
    <property type="project" value="InterPro"/>
</dbReference>
<evidence type="ECO:0000256" key="4">
    <source>
        <dbReference type="ARBA" id="ARBA00023002"/>
    </source>
</evidence>
<dbReference type="Gene3D" id="2.60.120.620">
    <property type="entry name" value="q2cbj1_9rhob like domain"/>
    <property type="match status" value="1"/>
</dbReference>
<dbReference type="PROSITE" id="PS51471">
    <property type="entry name" value="FE2OG_OXY"/>
    <property type="match status" value="1"/>
</dbReference>
<sequence length="315" mass="35050">MNVFNFKEGLYWYQSLEYLCLKQIKNGGEISENILKEYAGNGRHGQSACLTELKQHALARKLWLTGSIKYPSNKFLKKESNRIKAYDFETDLKVDSIPVERVIEGLAYLGRSVLGGEICDRVIKETEEFTKESGWTTTRHYEVPTHDIPISSIPEVLTIFNTQIQPLLKNLIQFNFSETEIIIHDAFIVKYEYSAEGGGNTGLPMHYDQSEYSFTVGLNEGFEGGGTFIRILEKAVVPGVGDCLVFKGGKLEHGGQDITEGVRYVLVVFGFGRDGVGWGVEGVEEVDLEEEEEMEEDGGTGEGGGGGFSFGFDSF</sequence>
<dbReference type="GO" id="GO:0031418">
    <property type="term" value="F:L-ascorbic acid binding"/>
    <property type="evidence" value="ECO:0007669"/>
    <property type="project" value="InterPro"/>
</dbReference>
<dbReference type="SMART" id="SM00702">
    <property type="entry name" value="P4Hc"/>
    <property type="match status" value="1"/>
</dbReference>
<proteinExistence type="predicted"/>
<evidence type="ECO:0000313" key="9">
    <source>
        <dbReference type="Proteomes" id="UP001165122"/>
    </source>
</evidence>
<evidence type="ECO:0000313" key="8">
    <source>
        <dbReference type="EMBL" id="GMH69824.1"/>
    </source>
</evidence>